<dbReference type="PANTHER" id="PTHR43377">
    <property type="entry name" value="BILIVERDIN REDUCTASE A"/>
    <property type="match status" value="1"/>
</dbReference>
<dbReference type="AlphaFoldDB" id="B8CX59"/>
<accession>B8CX59</accession>
<feature type="domain" description="GFO/IDH/MocA-like oxidoreductase" evidence="2">
    <location>
        <begin position="138"/>
        <end position="263"/>
    </location>
</feature>
<name>B8CX59_HALOH</name>
<dbReference type="InterPro" id="IPR055170">
    <property type="entry name" value="GFO_IDH_MocA-like_dom"/>
</dbReference>
<feature type="domain" description="Gfo/Idh/MocA-like oxidoreductase N-terminal" evidence="1">
    <location>
        <begin position="4"/>
        <end position="119"/>
    </location>
</feature>
<dbReference type="Pfam" id="PF01408">
    <property type="entry name" value="GFO_IDH_MocA"/>
    <property type="match status" value="1"/>
</dbReference>
<sequence length="349" mass="40432">MKKLRMGIIGAGMAFERLHYPAYRKLTDKFEIVAIADKNTDRLKQWKEKLGLNERDIYRDFRDMITRPDLDAFDIMVPIEINYETTEAVAEAGKPIICEKPLGATREQIEAARNLVDRYEIPIMIAENFRYNEENNIIRDLIRTKEIGEVHYFIQNRVINFPEDMLKNKFAATEWRQHPEYPGGTFMDTAIHDIAALRHIFGAIDRVQAIARKEKRDFFPYSVIQANMIFKNGVTGNFTFFTAGKEMQRPLIGLRIFGSKGMIYLEERNCGTINIAYNDGNSKQIPYKPEQGFYNELLNFYKAVTGQEPLSVTPEMEFGDALTIFSILESIKTEKVTGVDEIKEYEPIY</sequence>
<dbReference type="OrthoDB" id="9815825at2"/>
<dbReference type="GO" id="GO:0000166">
    <property type="term" value="F:nucleotide binding"/>
    <property type="evidence" value="ECO:0007669"/>
    <property type="project" value="InterPro"/>
</dbReference>
<dbReference type="InterPro" id="IPR000683">
    <property type="entry name" value="Gfo/Idh/MocA-like_OxRdtase_N"/>
</dbReference>
<dbReference type="InterPro" id="IPR036291">
    <property type="entry name" value="NAD(P)-bd_dom_sf"/>
</dbReference>
<reference evidence="3 4" key="1">
    <citation type="journal article" date="2009" name="PLoS ONE">
        <title>Genome analysis of the anaerobic thermohalophilic bacterium Halothermothrix orenii.</title>
        <authorList>
            <person name="Mavromatis K."/>
            <person name="Ivanova N."/>
            <person name="Anderson I."/>
            <person name="Lykidis A."/>
            <person name="Hooper S.D."/>
            <person name="Sun H."/>
            <person name="Kunin V."/>
            <person name="Lapidus A."/>
            <person name="Hugenholtz P."/>
            <person name="Patel B."/>
            <person name="Kyrpides N.C."/>
        </authorList>
    </citation>
    <scope>NUCLEOTIDE SEQUENCE [LARGE SCALE GENOMIC DNA]</scope>
    <source>
        <strain evidence="4">H 168 / OCM 544 / DSM 9562</strain>
    </source>
</reference>
<dbReference type="RefSeq" id="WP_012636063.1">
    <property type="nucleotide sequence ID" value="NC_011899.1"/>
</dbReference>
<gene>
    <name evidence="3" type="ordered locus">Hore_11260</name>
</gene>
<dbReference type="PANTHER" id="PTHR43377:SF1">
    <property type="entry name" value="BILIVERDIN REDUCTASE A"/>
    <property type="match status" value="1"/>
</dbReference>
<dbReference type="KEGG" id="hor:Hore_11260"/>
<keyword evidence="4" id="KW-1185">Reference proteome</keyword>
<dbReference type="Proteomes" id="UP000000719">
    <property type="component" value="Chromosome"/>
</dbReference>
<evidence type="ECO:0000313" key="3">
    <source>
        <dbReference type="EMBL" id="ACL69878.1"/>
    </source>
</evidence>
<dbReference type="SUPFAM" id="SSF55347">
    <property type="entry name" value="Glyceraldehyde-3-phosphate dehydrogenase-like, C-terminal domain"/>
    <property type="match status" value="1"/>
</dbReference>
<dbReference type="Gene3D" id="3.30.360.10">
    <property type="entry name" value="Dihydrodipicolinate Reductase, domain 2"/>
    <property type="match status" value="1"/>
</dbReference>
<evidence type="ECO:0000259" key="1">
    <source>
        <dbReference type="Pfam" id="PF01408"/>
    </source>
</evidence>
<dbReference type="Gene3D" id="3.40.50.720">
    <property type="entry name" value="NAD(P)-binding Rossmann-like Domain"/>
    <property type="match status" value="1"/>
</dbReference>
<dbReference type="InterPro" id="IPR051450">
    <property type="entry name" value="Gfo/Idh/MocA_Oxidoreductases"/>
</dbReference>
<proteinExistence type="predicted"/>
<dbReference type="eggNOG" id="COG0673">
    <property type="taxonomic scope" value="Bacteria"/>
</dbReference>
<dbReference type="EMBL" id="CP001098">
    <property type="protein sequence ID" value="ACL69878.1"/>
    <property type="molecule type" value="Genomic_DNA"/>
</dbReference>
<organism evidence="3 4">
    <name type="scientific">Halothermothrix orenii (strain H 168 / OCM 544 / DSM 9562)</name>
    <dbReference type="NCBI Taxonomy" id="373903"/>
    <lineage>
        <taxon>Bacteria</taxon>
        <taxon>Bacillati</taxon>
        <taxon>Bacillota</taxon>
        <taxon>Clostridia</taxon>
        <taxon>Halanaerobiales</taxon>
        <taxon>Halothermotrichaceae</taxon>
        <taxon>Halothermothrix</taxon>
    </lineage>
</organism>
<dbReference type="Pfam" id="PF22725">
    <property type="entry name" value="GFO_IDH_MocA_C3"/>
    <property type="match status" value="1"/>
</dbReference>
<dbReference type="STRING" id="373903.Hore_11260"/>
<protein>
    <submittedName>
        <fullName evidence="3">Oxidoreductase domain protein</fullName>
    </submittedName>
</protein>
<dbReference type="SUPFAM" id="SSF51735">
    <property type="entry name" value="NAD(P)-binding Rossmann-fold domains"/>
    <property type="match status" value="1"/>
</dbReference>
<evidence type="ECO:0000259" key="2">
    <source>
        <dbReference type="Pfam" id="PF22725"/>
    </source>
</evidence>
<dbReference type="HOGENOM" id="CLU_023194_3_1_9"/>
<evidence type="ECO:0000313" key="4">
    <source>
        <dbReference type="Proteomes" id="UP000000719"/>
    </source>
</evidence>